<dbReference type="GO" id="GO:0019748">
    <property type="term" value="P:secondary metabolic process"/>
    <property type="evidence" value="ECO:0007669"/>
    <property type="project" value="TreeGrafter"/>
</dbReference>
<dbReference type="InterPro" id="IPR050593">
    <property type="entry name" value="LovG"/>
</dbReference>
<dbReference type="OMA" id="QIHKWPQ"/>
<evidence type="ECO:0000256" key="1">
    <source>
        <dbReference type="ARBA" id="ARBA00022801"/>
    </source>
</evidence>
<dbReference type="EMBL" id="CAAKMV010000126">
    <property type="protein sequence ID" value="VIO56912.1"/>
    <property type="molecule type" value="Genomic_DNA"/>
</dbReference>
<dbReference type="PANTHER" id="PTHR48070">
    <property type="entry name" value="ESTERASE OVCA2"/>
    <property type="match status" value="1"/>
</dbReference>
<feature type="domain" description="Serine hydrolase" evidence="2">
    <location>
        <begin position="2"/>
        <end position="237"/>
    </location>
</feature>
<dbReference type="OrthoDB" id="414698at2759"/>
<dbReference type="InterPro" id="IPR029058">
    <property type="entry name" value="AB_hydrolase_fold"/>
</dbReference>
<proteinExistence type="predicted"/>
<protein>
    <recommendedName>
        <fullName evidence="2">Serine hydrolase domain-containing protein</fullName>
    </recommendedName>
</protein>
<name>A0A2H3G2A4_GIBZA</name>
<evidence type="ECO:0000313" key="3">
    <source>
        <dbReference type="EMBL" id="VIO56912.1"/>
    </source>
</evidence>
<reference evidence="3" key="1">
    <citation type="submission" date="2019-04" db="EMBL/GenBank/DDBJ databases">
        <authorList>
            <person name="Melise S."/>
            <person name="Noan J."/>
            <person name="Okalmin O."/>
        </authorList>
    </citation>
    <scope>NUCLEOTIDE SEQUENCE</scope>
    <source>
        <strain evidence="3">FN9</strain>
    </source>
</reference>
<dbReference type="ESTHER" id="gibze-q4hww3">
    <property type="family name" value="FSH1"/>
</dbReference>
<dbReference type="GO" id="GO:0016787">
    <property type="term" value="F:hydrolase activity"/>
    <property type="evidence" value="ECO:0007669"/>
    <property type="project" value="UniProtKB-KW"/>
</dbReference>
<dbReference type="AlphaFoldDB" id="A0A2H3G2A4"/>
<dbReference type="GO" id="GO:0005737">
    <property type="term" value="C:cytoplasm"/>
    <property type="evidence" value="ECO:0007669"/>
    <property type="project" value="TreeGrafter"/>
</dbReference>
<gene>
    <name evidence="3" type="ORF">FUG_LOCUS230288</name>
</gene>
<evidence type="ECO:0000259" key="2">
    <source>
        <dbReference type="Pfam" id="PF03959"/>
    </source>
</evidence>
<keyword evidence="1" id="KW-0378">Hydrolase</keyword>
<dbReference type="PANTHER" id="PTHR48070:SF6">
    <property type="entry name" value="ESTERASE OVCA2"/>
    <property type="match status" value="1"/>
</dbReference>
<dbReference type="InterPro" id="IPR005645">
    <property type="entry name" value="FSH-like_dom"/>
</dbReference>
<dbReference type="GO" id="GO:0005634">
    <property type="term" value="C:nucleus"/>
    <property type="evidence" value="ECO:0007669"/>
    <property type="project" value="TreeGrafter"/>
</dbReference>
<dbReference type="Gene3D" id="3.40.50.1820">
    <property type="entry name" value="alpha/beta hydrolase"/>
    <property type="match status" value="1"/>
</dbReference>
<dbReference type="SUPFAM" id="SSF53474">
    <property type="entry name" value="alpha/beta-Hydrolases"/>
    <property type="match status" value="1"/>
</dbReference>
<organism evidence="3">
    <name type="scientific">Gibberella zeae</name>
    <name type="common">Wheat head blight fungus</name>
    <name type="synonym">Fusarium graminearum</name>
    <dbReference type="NCBI Taxonomy" id="5518"/>
    <lineage>
        <taxon>Eukaryota</taxon>
        <taxon>Fungi</taxon>
        <taxon>Dikarya</taxon>
        <taxon>Ascomycota</taxon>
        <taxon>Pezizomycotina</taxon>
        <taxon>Sordariomycetes</taxon>
        <taxon>Hypocreomycetidae</taxon>
        <taxon>Hypocreales</taxon>
        <taxon>Nectriaceae</taxon>
        <taxon>Fusarium</taxon>
    </lineage>
</organism>
<sequence>MRLLCLHGRGTNSDILESQLAPLVSRLSERYTLDFLDGPCQVNAAPGVDSRSSGPFLAWHRRHFAKDVASAYAYVQAVITEDGPYDGVIGFSQGAALAVGLLISHQHQAPTGVNLFKFAILFSSVLPTAPSGEIGVDCTQYVVDYEKSLPEFFGLSSSEIADTASAERAYLFNHLAGDNKPNETRHTVDIPTLHVLGRKDPFFDFGKAVIELCDSKKREVILHDGGHDVPRSQDCIGKIALLMETVAELSKIDF</sequence>
<dbReference type="Pfam" id="PF03959">
    <property type="entry name" value="FSH1"/>
    <property type="match status" value="1"/>
</dbReference>
<accession>A0A2H3G2A4</accession>